<evidence type="ECO:0008006" key="3">
    <source>
        <dbReference type="Google" id="ProtNLM"/>
    </source>
</evidence>
<evidence type="ECO:0000313" key="2">
    <source>
        <dbReference type="Proteomes" id="UP000244811"/>
    </source>
</evidence>
<dbReference type="AlphaFoldDB" id="A0A976MDD8"/>
<dbReference type="Pfam" id="PF08613">
    <property type="entry name" value="Cyclin"/>
    <property type="match status" value="1"/>
</dbReference>
<dbReference type="InterPro" id="IPR013922">
    <property type="entry name" value="Cyclin_PHO80-like"/>
</dbReference>
<dbReference type="EMBL" id="CP056072">
    <property type="protein sequence ID" value="UKK02598.1"/>
    <property type="molecule type" value="Genomic_DNA"/>
</dbReference>
<dbReference type="SUPFAM" id="SSF47954">
    <property type="entry name" value="Cyclin-like"/>
    <property type="match status" value="1"/>
</dbReference>
<dbReference type="CDD" id="cd20558">
    <property type="entry name" value="CYCLIN_ScPCL7-like"/>
    <property type="match status" value="1"/>
</dbReference>
<dbReference type="InterPro" id="IPR036915">
    <property type="entry name" value="Cyclin-like_sf"/>
</dbReference>
<dbReference type="Gene3D" id="1.10.472.10">
    <property type="entry name" value="Cyclin-like"/>
    <property type="match status" value="1"/>
</dbReference>
<organism evidence="1 2">
    <name type="scientific">Theileria orientalis</name>
    <dbReference type="NCBI Taxonomy" id="68886"/>
    <lineage>
        <taxon>Eukaryota</taxon>
        <taxon>Sar</taxon>
        <taxon>Alveolata</taxon>
        <taxon>Apicomplexa</taxon>
        <taxon>Aconoidasida</taxon>
        <taxon>Piroplasmida</taxon>
        <taxon>Theileriidae</taxon>
        <taxon>Theileria</taxon>
    </lineage>
</organism>
<sequence length="395" mass="44199">MDCVVRATGDEFIRTLGVVLTKIVSDVAPEYGPISCFNSMNAPPISDYLTRIARYVNCSNECFVLALVYIDRIMRLHRFSVSVLNIHRLLITSVMLAAKFSDDVYYSNSFYAQVGGIKVAEMNQLEAQFLILINYHLFVDARDYENCRKGVESSSTKIYTLAGTCPNSFAKVNQPKNTFPQKAMVHAGAMPSSSYIYNNKFQVKNPNNNLIKGKDIKRCYKPAKCQVVKTGPTAYITNNVNANIGNNGTGTRTMEGVGNKVDNIHVNVASIKNNGSGYMYNGYAPRKGYDYAENSYADTTYMDGYLLYQYGMDYPYSRTESSITVSTSASFDHGDQVTLHADLKHGKCNNAAPGRLDNKLDECEAFVNALENRYKDTLKRKCSSLQQFALVKNHW</sequence>
<dbReference type="GO" id="GO:0019901">
    <property type="term" value="F:protein kinase binding"/>
    <property type="evidence" value="ECO:0007669"/>
    <property type="project" value="InterPro"/>
</dbReference>
<dbReference type="Proteomes" id="UP000244811">
    <property type="component" value="Chromosome 4"/>
</dbReference>
<dbReference type="PANTHER" id="PTHR15615">
    <property type="match status" value="1"/>
</dbReference>
<proteinExistence type="predicted"/>
<protein>
    <recommendedName>
        <fullName evidence="3">Cyclin</fullName>
    </recommendedName>
</protein>
<accession>A0A976MDD8</accession>
<dbReference type="PANTHER" id="PTHR15615:SF108">
    <property type="entry name" value="PROTEIN CNPPD1"/>
    <property type="match status" value="1"/>
</dbReference>
<gene>
    <name evidence="1" type="ORF">MACK_002691</name>
</gene>
<reference evidence="1" key="1">
    <citation type="submission" date="2022-07" db="EMBL/GenBank/DDBJ databases">
        <title>Evaluation of T. orientalis genome assembly methods using nanopore sequencing and analysis of variation between genomes.</title>
        <authorList>
            <person name="Yam J."/>
            <person name="Micallef M.L."/>
            <person name="Liu M."/>
            <person name="Djordjevic S.P."/>
            <person name="Bogema D.R."/>
            <person name="Jenkins C."/>
        </authorList>
    </citation>
    <scope>NUCLEOTIDE SEQUENCE</scope>
    <source>
        <strain evidence="1">Goon Nure</strain>
    </source>
</reference>
<evidence type="ECO:0000313" key="1">
    <source>
        <dbReference type="EMBL" id="UKK02598.1"/>
    </source>
</evidence>
<name>A0A976MDD8_THEOR</name>